<accession>A0AAV5WU89</accession>
<dbReference type="GO" id="GO:0003690">
    <property type="term" value="F:double-stranded DNA binding"/>
    <property type="evidence" value="ECO:0007669"/>
    <property type="project" value="TreeGrafter"/>
</dbReference>
<dbReference type="GO" id="GO:0042054">
    <property type="term" value="F:histone methyltransferase activity"/>
    <property type="evidence" value="ECO:0007669"/>
    <property type="project" value="TreeGrafter"/>
</dbReference>
<evidence type="ECO:0000259" key="1">
    <source>
        <dbReference type="Pfam" id="PF00856"/>
    </source>
</evidence>
<evidence type="ECO:0000313" key="2">
    <source>
        <dbReference type="EMBL" id="GMT35866.1"/>
    </source>
</evidence>
<name>A0AAV5WU89_9BILA</name>
<protein>
    <recommendedName>
        <fullName evidence="1">SET domain-containing protein</fullName>
    </recommendedName>
</protein>
<dbReference type="Proteomes" id="UP001432322">
    <property type="component" value="Unassembled WGS sequence"/>
</dbReference>
<comment type="caution">
    <text evidence="2">The sequence shown here is derived from an EMBL/GenBank/DDBJ whole genome shotgun (WGS) entry which is preliminary data.</text>
</comment>
<sequence>KSSFPDYGKKEEEYADQEYAMMLMTWSAEVIKYCFHIKSLPIFVSDWTGQYNHKHIPSGRLENIVCNSKLAEQFITEIRAKDPRYDLMPVNCSDSCDCATGDTTSCACAKTEFYQATKKARINSKGFFITCIGVGAAGVDGLNIPLTDYERQIPNLVSCTDDCNCGRKCLQNMTHGCRCIQAMVNMPGCGWDMRAGEDIPRGVFISSMAGENVLISEEGTRDDRMFYIRDKPIDNISYTADRVKNDFCYNNHSCGPTLLTALVYHERDPLLPRPAHITRQFTPAGCSLTWDYYPPHVKVPFDCGCGFSFCRK</sequence>
<dbReference type="PANTHER" id="PTHR45660:SF13">
    <property type="entry name" value="HISTONE-LYSINE N-METHYLTRANSFERASE SETMAR"/>
    <property type="match status" value="1"/>
</dbReference>
<organism evidence="2 3">
    <name type="scientific">Pristionchus fissidentatus</name>
    <dbReference type="NCBI Taxonomy" id="1538716"/>
    <lineage>
        <taxon>Eukaryota</taxon>
        <taxon>Metazoa</taxon>
        <taxon>Ecdysozoa</taxon>
        <taxon>Nematoda</taxon>
        <taxon>Chromadorea</taxon>
        <taxon>Rhabditida</taxon>
        <taxon>Rhabditina</taxon>
        <taxon>Diplogasteromorpha</taxon>
        <taxon>Diplogasteroidea</taxon>
        <taxon>Neodiplogasteridae</taxon>
        <taxon>Pristionchus</taxon>
    </lineage>
</organism>
<dbReference type="Pfam" id="PF00856">
    <property type="entry name" value="SET"/>
    <property type="match status" value="1"/>
</dbReference>
<dbReference type="InterPro" id="IPR051357">
    <property type="entry name" value="H3K9_HMTase_SUVAR3-9"/>
</dbReference>
<dbReference type="PANTHER" id="PTHR45660">
    <property type="entry name" value="HISTONE-LYSINE N-METHYLTRANSFERASE SETMAR"/>
    <property type="match status" value="1"/>
</dbReference>
<feature type="domain" description="SET" evidence="1">
    <location>
        <begin position="190"/>
        <end position="292"/>
    </location>
</feature>
<gene>
    <name evidence="2" type="ORF">PFISCL1PPCAC_27163</name>
</gene>
<dbReference type="Gene3D" id="2.170.270.10">
    <property type="entry name" value="SET domain"/>
    <property type="match status" value="1"/>
</dbReference>
<reference evidence="2" key="1">
    <citation type="submission" date="2023-10" db="EMBL/GenBank/DDBJ databases">
        <title>Genome assembly of Pristionchus species.</title>
        <authorList>
            <person name="Yoshida K."/>
            <person name="Sommer R.J."/>
        </authorList>
    </citation>
    <scope>NUCLEOTIDE SEQUENCE</scope>
    <source>
        <strain evidence="2">RS5133</strain>
    </source>
</reference>
<dbReference type="AlphaFoldDB" id="A0AAV5WU89"/>
<dbReference type="InterPro" id="IPR046341">
    <property type="entry name" value="SET_dom_sf"/>
</dbReference>
<proteinExistence type="predicted"/>
<evidence type="ECO:0000313" key="3">
    <source>
        <dbReference type="Proteomes" id="UP001432322"/>
    </source>
</evidence>
<dbReference type="InterPro" id="IPR001214">
    <property type="entry name" value="SET_dom"/>
</dbReference>
<dbReference type="EMBL" id="BTSY01000007">
    <property type="protein sequence ID" value="GMT35866.1"/>
    <property type="molecule type" value="Genomic_DNA"/>
</dbReference>
<dbReference type="SUPFAM" id="SSF82199">
    <property type="entry name" value="SET domain"/>
    <property type="match status" value="1"/>
</dbReference>
<feature type="non-terminal residue" evidence="2">
    <location>
        <position position="1"/>
    </location>
</feature>
<keyword evidence="3" id="KW-1185">Reference proteome</keyword>